<accession>A0A4D9E2H8</accession>
<protein>
    <submittedName>
        <fullName evidence="1">Disco-interacting protein 2-like protein A</fullName>
    </submittedName>
</protein>
<organism evidence="1 2">
    <name type="scientific">Platysternon megacephalum</name>
    <name type="common">big-headed turtle</name>
    <dbReference type="NCBI Taxonomy" id="55544"/>
    <lineage>
        <taxon>Eukaryota</taxon>
        <taxon>Metazoa</taxon>
        <taxon>Chordata</taxon>
        <taxon>Craniata</taxon>
        <taxon>Vertebrata</taxon>
        <taxon>Euteleostomi</taxon>
        <taxon>Archelosauria</taxon>
        <taxon>Testudinata</taxon>
        <taxon>Testudines</taxon>
        <taxon>Cryptodira</taxon>
        <taxon>Durocryptodira</taxon>
        <taxon>Testudinoidea</taxon>
        <taxon>Platysternidae</taxon>
        <taxon>Platysternon</taxon>
    </lineage>
</organism>
<sequence>MQNNFVSEIVDLTHCRAFAICNLPVTHKVSQKGHNLHLFVKQKEPCCFKTDLADFISHLTTVNNCHTSLIKRESHFFCTGDYNEVCTQVWRRQLYTVLW</sequence>
<proteinExistence type="predicted"/>
<name>A0A4D9E2H8_9SAUR</name>
<dbReference type="AlphaFoldDB" id="A0A4D9E2H8"/>
<dbReference type="Proteomes" id="UP000297703">
    <property type="component" value="Unassembled WGS sequence"/>
</dbReference>
<evidence type="ECO:0000313" key="1">
    <source>
        <dbReference type="EMBL" id="TFK01324.1"/>
    </source>
</evidence>
<reference evidence="1 2" key="2">
    <citation type="submission" date="2019-04" db="EMBL/GenBank/DDBJ databases">
        <title>The genome sequence of big-headed turtle.</title>
        <authorList>
            <person name="Gong S."/>
        </authorList>
    </citation>
    <scope>NUCLEOTIDE SEQUENCE [LARGE SCALE GENOMIC DNA]</scope>
    <source>
        <strain evidence="1">DO16091913</strain>
        <tissue evidence="1">Muscle</tissue>
    </source>
</reference>
<comment type="caution">
    <text evidence="1">The sequence shown here is derived from an EMBL/GenBank/DDBJ whole genome shotgun (WGS) entry which is preliminary data.</text>
</comment>
<keyword evidence="2" id="KW-1185">Reference proteome</keyword>
<gene>
    <name evidence="1" type="ORF">DR999_PMT16483</name>
</gene>
<reference evidence="1 2" key="1">
    <citation type="submission" date="2019-04" db="EMBL/GenBank/DDBJ databases">
        <title>Draft genome of the big-headed turtle Platysternon megacephalum.</title>
        <authorList>
            <person name="Gong S."/>
        </authorList>
    </citation>
    <scope>NUCLEOTIDE SEQUENCE [LARGE SCALE GENOMIC DNA]</scope>
    <source>
        <strain evidence="1">DO16091913</strain>
        <tissue evidence="1">Muscle</tissue>
    </source>
</reference>
<dbReference type="EMBL" id="QXTE01000231">
    <property type="protein sequence ID" value="TFK01324.1"/>
    <property type="molecule type" value="Genomic_DNA"/>
</dbReference>
<evidence type="ECO:0000313" key="2">
    <source>
        <dbReference type="Proteomes" id="UP000297703"/>
    </source>
</evidence>